<proteinExistence type="predicted"/>
<reference evidence="1" key="1">
    <citation type="submission" date="2021-06" db="EMBL/GenBank/DDBJ databases">
        <authorList>
            <person name="Kallberg Y."/>
            <person name="Tangrot J."/>
            <person name="Rosling A."/>
        </authorList>
    </citation>
    <scope>NUCLEOTIDE SEQUENCE</scope>
    <source>
        <strain evidence="1">CL356</strain>
    </source>
</reference>
<evidence type="ECO:0000313" key="2">
    <source>
        <dbReference type="Proteomes" id="UP000789525"/>
    </source>
</evidence>
<dbReference type="Proteomes" id="UP000789525">
    <property type="component" value="Unassembled WGS sequence"/>
</dbReference>
<evidence type="ECO:0000313" key="1">
    <source>
        <dbReference type="EMBL" id="CAG8629783.1"/>
    </source>
</evidence>
<sequence>SKSNPVKPKSVKSQTSTARRAETAKSLPTRPVERTRASDRRE</sequence>
<accession>A0ACA9NAP1</accession>
<dbReference type="EMBL" id="CAJVPT010017909">
    <property type="protein sequence ID" value="CAG8629783.1"/>
    <property type="molecule type" value="Genomic_DNA"/>
</dbReference>
<feature type="non-terminal residue" evidence="1">
    <location>
        <position position="1"/>
    </location>
</feature>
<keyword evidence="2" id="KW-1185">Reference proteome</keyword>
<gene>
    <name evidence="1" type="ORF">ACOLOM_LOCUS7594</name>
</gene>
<comment type="caution">
    <text evidence="1">The sequence shown here is derived from an EMBL/GenBank/DDBJ whole genome shotgun (WGS) entry which is preliminary data.</text>
</comment>
<organism evidence="1 2">
    <name type="scientific">Acaulospora colombiana</name>
    <dbReference type="NCBI Taxonomy" id="27376"/>
    <lineage>
        <taxon>Eukaryota</taxon>
        <taxon>Fungi</taxon>
        <taxon>Fungi incertae sedis</taxon>
        <taxon>Mucoromycota</taxon>
        <taxon>Glomeromycotina</taxon>
        <taxon>Glomeromycetes</taxon>
        <taxon>Diversisporales</taxon>
        <taxon>Acaulosporaceae</taxon>
        <taxon>Acaulospora</taxon>
    </lineage>
</organism>
<name>A0ACA9NAP1_9GLOM</name>
<protein>
    <submittedName>
        <fullName evidence="1">7943_t:CDS:1</fullName>
    </submittedName>
</protein>